<accession>A0ABU3ZDK2</accession>
<evidence type="ECO:0000313" key="1">
    <source>
        <dbReference type="EMBL" id="MDV5168187.1"/>
    </source>
</evidence>
<evidence type="ECO:0000313" key="2">
    <source>
        <dbReference type="Proteomes" id="UP001186452"/>
    </source>
</evidence>
<protein>
    <submittedName>
        <fullName evidence="1">Uncharacterized protein</fullName>
    </submittedName>
</protein>
<comment type="caution">
    <text evidence="1">The sequence shown here is derived from an EMBL/GenBank/DDBJ whole genome shotgun (WGS) entry which is preliminary data.</text>
</comment>
<name>A0ABU3ZDK2_9GAMM</name>
<reference evidence="1 2" key="1">
    <citation type="submission" date="2023-10" db="EMBL/GenBank/DDBJ databases">
        <title>Marine bacteria isolated from horseshoe crab.</title>
        <authorList>
            <person name="Cheng T.H."/>
        </authorList>
    </citation>
    <scope>NUCLEOTIDE SEQUENCE [LARGE SCALE GENOMIC DNA]</scope>
    <source>
        <strain evidence="1 2">HSC6</strain>
    </source>
</reference>
<proteinExistence type="predicted"/>
<dbReference type="RefSeq" id="WP_317520835.1">
    <property type="nucleotide sequence ID" value="NZ_JAWJZI010000001.1"/>
</dbReference>
<gene>
    <name evidence="1" type="ORF">R2X38_04125</name>
</gene>
<organism evidence="1 2">
    <name type="scientific">Photobacterium rosenbergii</name>
    <dbReference type="NCBI Taxonomy" id="294936"/>
    <lineage>
        <taxon>Bacteria</taxon>
        <taxon>Pseudomonadati</taxon>
        <taxon>Pseudomonadota</taxon>
        <taxon>Gammaproteobacteria</taxon>
        <taxon>Vibrionales</taxon>
        <taxon>Vibrionaceae</taxon>
        <taxon>Photobacterium</taxon>
    </lineage>
</organism>
<sequence>MWLILLSDTVTQCNLGNILTICPDFSSFSTTKLGITAPPSPRQIPQHARGAFSDGNSQEFEMLTGRKPQNFSQWLETNKAMLSQIAQGV</sequence>
<dbReference type="Proteomes" id="UP001186452">
    <property type="component" value="Unassembled WGS sequence"/>
</dbReference>
<dbReference type="EMBL" id="JAWJZI010000001">
    <property type="protein sequence ID" value="MDV5168187.1"/>
    <property type="molecule type" value="Genomic_DNA"/>
</dbReference>
<keyword evidence="2" id="KW-1185">Reference proteome</keyword>